<proteinExistence type="predicted"/>
<dbReference type="EMBL" id="JADOUA010000001">
    <property type="protein sequence ID" value="MBG6087284.1"/>
    <property type="molecule type" value="Genomic_DNA"/>
</dbReference>
<feature type="domain" description="DUF5753" evidence="1">
    <location>
        <begin position="4"/>
        <end position="51"/>
    </location>
</feature>
<reference evidence="2" key="1">
    <citation type="submission" date="2020-11" db="EMBL/GenBank/DDBJ databases">
        <title>Sequencing the genomes of 1000 actinobacteria strains.</title>
        <authorList>
            <person name="Klenk H.-P."/>
        </authorList>
    </citation>
    <scope>NUCLEOTIDE SEQUENCE</scope>
    <source>
        <strain evidence="2">DSM 43175</strain>
    </source>
</reference>
<sequence length="56" mass="6162">MQPDHRVVVSNHALGAVYSDLAEEVDRCTLVFKRLQAVALPPEESVAFIQRVAGDL</sequence>
<dbReference type="Pfam" id="PF19054">
    <property type="entry name" value="DUF5753"/>
    <property type="match status" value="1"/>
</dbReference>
<dbReference type="InterPro" id="IPR043917">
    <property type="entry name" value="DUF5753"/>
</dbReference>
<dbReference type="Proteomes" id="UP000614047">
    <property type="component" value="Unassembled WGS sequence"/>
</dbReference>
<gene>
    <name evidence="2" type="ORF">IW256_001397</name>
</gene>
<evidence type="ECO:0000313" key="3">
    <source>
        <dbReference type="Proteomes" id="UP000614047"/>
    </source>
</evidence>
<organism evidence="2 3">
    <name type="scientific">Actinomadura viridis</name>
    <dbReference type="NCBI Taxonomy" id="58110"/>
    <lineage>
        <taxon>Bacteria</taxon>
        <taxon>Bacillati</taxon>
        <taxon>Actinomycetota</taxon>
        <taxon>Actinomycetes</taxon>
        <taxon>Streptosporangiales</taxon>
        <taxon>Thermomonosporaceae</taxon>
        <taxon>Actinomadura</taxon>
    </lineage>
</organism>
<evidence type="ECO:0000259" key="1">
    <source>
        <dbReference type="Pfam" id="PF19054"/>
    </source>
</evidence>
<protein>
    <recommendedName>
        <fullName evidence="1">DUF5753 domain-containing protein</fullName>
    </recommendedName>
</protein>
<dbReference type="AlphaFoldDB" id="A0A931DA44"/>
<evidence type="ECO:0000313" key="2">
    <source>
        <dbReference type="EMBL" id="MBG6087284.1"/>
    </source>
</evidence>
<keyword evidence="3" id="KW-1185">Reference proteome</keyword>
<name>A0A931DA44_9ACTN</name>
<accession>A0A931DA44</accession>
<comment type="caution">
    <text evidence="2">The sequence shown here is derived from an EMBL/GenBank/DDBJ whole genome shotgun (WGS) entry which is preliminary data.</text>
</comment>